<evidence type="ECO:0000256" key="1">
    <source>
        <dbReference type="SAM" id="MobiDB-lite"/>
    </source>
</evidence>
<evidence type="ECO:0000313" key="2">
    <source>
        <dbReference type="EMBL" id="GEN07152.1"/>
    </source>
</evidence>
<dbReference type="Proteomes" id="UP000321514">
    <property type="component" value="Unassembled WGS sequence"/>
</dbReference>
<evidence type="ECO:0000313" key="5">
    <source>
        <dbReference type="Proteomes" id="UP000321514"/>
    </source>
</evidence>
<feature type="compositionally biased region" description="Pro residues" evidence="1">
    <location>
        <begin position="14"/>
        <end position="27"/>
    </location>
</feature>
<comment type="caution">
    <text evidence="2">The sequence shown here is derived from an EMBL/GenBank/DDBJ whole genome shotgun (WGS) entry which is preliminary data.</text>
</comment>
<dbReference type="EMBL" id="BJXR01000021">
    <property type="protein sequence ID" value="GEN07152.1"/>
    <property type="molecule type" value="Genomic_DNA"/>
</dbReference>
<dbReference type="OrthoDB" id="9955121at2"/>
<keyword evidence="4" id="KW-1185">Reference proteome</keyword>
<organism evidence="2 5">
    <name type="scientific">Myxococcus fulvus</name>
    <dbReference type="NCBI Taxonomy" id="33"/>
    <lineage>
        <taxon>Bacteria</taxon>
        <taxon>Pseudomonadati</taxon>
        <taxon>Myxococcota</taxon>
        <taxon>Myxococcia</taxon>
        <taxon>Myxococcales</taxon>
        <taxon>Cystobacterineae</taxon>
        <taxon>Myxococcaceae</taxon>
        <taxon>Myxococcus</taxon>
    </lineage>
</organism>
<feature type="region of interest" description="Disordered" evidence="1">
    <location>
        <begin position="1"/>
        <end position="41"/>
    </location>
</feature>
<evidence type="ECO:0000313" key="3">
    <source>
        <dbReference type="EMBL" id="SET98925.1"/>
    </source>
</evidence>
<protein>
    <submittedName>
        <fullName evidence="2">Uncharacterized protein</fullName>
    </submittedName>
</protein>
<dbReference type="EMBL" id="FOIB01000004">
    <property type="protein sequence ID" value="SET98925.1"/>
    <property type="molecule type" value="Genomic_DNA"/>
</dbReference>
<dbReference type="Proteomes" id="UP000183760">
    <property type="component" value="Unassembled WGS sequence"/>
</dbReference>
<accession>A0A511T0H1</accession>
<evidence type="ECO:0000313" key="4">
    <source>
        <dbReference type="Proteomes" id="UP000183760"/>
    </source>
</evidence>
<feature type="compositionally biased region" description="Basic and acidic residues" evidence="1">
    <location>
        <begin position="1"/>
        <end position="11"/>
    </location>
</feature>
<dbReference type="AlphaFoldDB" id="A0A511T0H1"/>
<reference evidence="3 4" key="1">
    <citation type="submission" date="2016-10" db="EMBL/GenBank/DDBJ databases">
        <authorList>
            <person name="Varghese N."/>
            <person name="Submissions S."/>
        </authorList>
    </citation>
    <scope>NUCLEOTIDE SEQUENCE [LARGE SCALE GENOMIC DNA]</scope>
    <source>
        <strain evidence="3 4">DSM 16525</strain>
    </source>
</reference>
<reference evidence="2 5" key="2">
    <citation type="submission" date="2019-07" db="EMBL/GenBank/DDBJ databases">
        <title>Whole genome shotgun sequence of Myxococcus fulvus NBRC 100333.</title>
        <authorList>
            <person name="Hosoyama A."/>
            <person name="Uohara A."/>
            <person name="Ohji S."/>
            <person name="Ichikawa N."/>
        </authorList>
    </citation>
    <scope>NUCLEOTIDE SEQUENCE [LARGE SCALE GENOMIC DNA]</scope>
    <source>
        <strain evidence="2 5">NBRC 100333</strain>
    </source>
</reference>
<dbReference type="RefSeq" id="WP_143097143.1">
    <property type="nucleotide sequence ID" value="NZ_BJXR01000021.1"/>
</dbReference>
<name>A0A511T0H1_MYXFU</name>
<gene>
    <name evidence="2" type="ORF">MFU01_21890</name>
    <name evidence="3" type="ORF">SAMN05443572_104222</name>
</gene>
<sequence>MSNKPPDDDSWRSVPPPPRPPHMPPEPDASTRDPRIPEGSADYSAALADSAAYKRGDIAFEELQRRVLARALPPHHLGDAYLMMTPPPPPPGMLSSFNPLRMPGDWRGTWGEVAMTLFAGDITHAEYERLHAAAHPDCRR</sequence>
<proteinExistence type="predicted"/>